<dbReference type="EMBL" id="JBIAQY010000008">
    <property type="protein sequence ID" value="MFF3570880.1"/>
    <property type="molecule type" value="Genomic_DNA"/>
</dbReference>
<comment type="caution">
    <text evidence="2">The sequence shown here is derived from an EMBL/GenBank/DDBJ whole genome shotgun (WGS) entry which is preliminary data.</text>
</comment>
<reference evidence="2 3" key="1">
    <citation type="submission" date="2024-10" db="EMBL/GenBank/DDBJ databases">
        <title>The Natural Products Discovery Center: Release of the First 8490 Sequenced Strains for Exploring Actinobacteria Biosynthetic Diversity.</title>
        <authorList>
            <person name="Kalkreuter E."/>
            <person name="Kautsar S.A."/>
            <person name="Yang D."/>
            <person name="Bader C.D."/>
            <person name="Teijaro C.N."/>
            <person name="Fluegel L."/>
            <person name="Davis C.M."/>
            <person name="Simpson J.R."/>
            <person name="Lauterbach L."/>
            <person name="Steele A.D."/>
            <person name="Gui C."/>
            <person name="Meng S."/>
            <person name="Li G."/>
            <person name="Viehrig K."/>
            <person name="Ye F."/>
            <person name="Su P."/>
            <person name="Kiefer A.F."/>
            <person name="Nichols A."/>
            <person name="Cepeda A.J."/>
            <person name="Yan W."/>
            <person name="Fan B."/>
            <person name="Jiang Y."/>
            <person name="Adhikari A."/>
            <person name="Zheng C.-J."/>
            <person name="Schuster L."/>
            <person name="Cowan T.M."/>
            <person name="Smanski M.J."/>
            <person name="Chevrette M.G."/>
            <person name="De Carvalho L.P.S."/>
            <person name="Shen B."/>
        </authorList>
    </citation>
    <scope>NUCLEOTIDE SEQUENCE [LARGE SCALE GENOMIC DNA]</scope>
    <source>
        <strain evidence="2 3">NPDC002593</strain>
    </source>
</reference>
<evidence type="ECO:0000256" key="1">
    <source>
        <dbReference type="SAM" id="MobiDB-lite"/>
    </source>
</evidence>
<gene>
    <name evidence="2" type="ORF">ACFYXQ_24145</name>
</gene>
<keyword evidence="3" id="KW-1185">Reference proteome</keyword>
<evidence type="ECO:0000313" key="3">
    <source>
        <dbReference type="Proteomes" id="UP001601992"/>
    </source>
</evidence>
<dbReference type="Proteomes" id="UP001601992">
    <property type="component" value="Unassembled WGS sequence"/>
</dbReference>
<accession>A0ABW6S3K9</accession>
<proteinExistence type="predicted"/>
<organism evidence="2 3">
    <name type="scientific">Nocardia jiangxiensis</name>
    <dbReference type="NCBI Taxonomy" id="282685"/>
    <lineage>
        <taxon>Bacteria</taxon>
        <taxon>Bacillati</taxon>
        <taxon>Actinomycetota</taxon>
        <taxon>Actinomycetes</taxon>
        <taxon>Mycobacteriales</taxon>
        <taxon>Nocardiaceae</taxon>
        <taxon>Nocardia</taxon>
    </lineage>
</organism>
<dbReference type="RefSeq" id="WP_040820619.1">
    <property type="nucleotide sequence ID" value="NZ_JBIAQY010000008.1"/>
</dbReference>
<feature type="region of interest" description="Disordered" evidence="1">
    <location>
        <begin position="36"/>
        <end position="69"/>
    </location>
</feature>
<feature type="compositionally biased region" description="Basic and acidic residues" evidence="1">
    <location>
        <begin position="39"/>
        <end position="59"/>
    </location>
</feature>
<feature type="region of interest" description="Disordered" evidence="1">
    <location>
        <begin position="112"/>
        <end position="133"/>
    </location>
</feature>
<name>A0ABW6S3K9_9NOCA</name>
<protein>
    <submittedName>
        <fullName evidence="2">Uncharacterized protein</fullName>
    </submittedName>
</protein>
<evidence type="ECO:0000313" key="2">
    <source>
        <dbReference type="EMBL" id="MFF3570880.1"/>
    </source>
</evidence>
<sequence length="133" mass="15308">MPITKVTIDEGYPVGQELRTKGRVRGIKVVVRVSVTRSESPKKTESQELRGTYKPDPNPHDNPAYNQRKQQPKFYNAAAEAAARLLTADPYALVAINDLQFDWEGQTYRTERWDRSAPSYRNKWRVDGDEEPE</sequence>